<gene>
    <name evidence="1" type="ORF">DL89DRAFT_44974</name>
</gene>
<dbReference type="AlphaFoldDB" id="A0A1Y1W2U1"/>
<keyword evidence="2" id="KW-1185">Reference proteome</keyword>
<reference evidence="1 2" key="1">
    <citation type="submission" date="2016-07" db="EMBL/GenBank/DDBJ databases">
        <title>Pervasive Adenine N6-methylation of Active Genes in Fungi.</title>
        <authorList>
            <consortium name="DOE Joint Genome Institute"/>
            <person name="Mondo S.J."/>
            <person name="Dannebaum R.O."/>
            <person name="Kuo R.C."/>
            <person name="Labutti K."/>
            <person name="Haridas S."/>
            <person name="Kuo A."/>
            <person name="Salamov A."/>
            <person name="Ahrendt S.R."/>
            <person name="Lipzen A."/>
            <person name="Sullivan W."/>
            <person name="Andreopoulos W.B."/>
            <person name="Clum A."/>
            <person name="Lindquist E."/>
            <person name="Daum C."/>
            <person name="Ramamoorthy G.K."/>
            <person name="Gryganskyi A."/>
            <person name="Culley D."/>
            <person name="Magnuson J.K."/>
            <person name="James T.Y."/>
            <person name="O'Malley M.A."/>
            <person name="Stajich J.E."/>
            <person name="Spatafora J.W."/>
            <person name="Visel A."/>
            <person name="Grigoriev I.V."/>
        </authorList>
    </citation>
    <scope>NUCLEOTIDE SEQUENCE [LARGE SCALE GENOMIC DNA]</scope>
    <source>
        <strain evidence="1 2">ATCC 12442</strain>
    </source>
</reference>
<dbReference type="EMBL" id="MCFD01000012">
    <property type="protein sequence ID" value="ORX67464.1"/>
    <property type="molecule type" value="Genomic_DNA"/>
</dbReference>
<organism evidence="1 2">
    <name type="scientific">Linderina pennispora</name>
    <dbReference type="NCBI Taxonomy" id="61395"/>
    <lineage>
        <taxon>Eukaryota</taxon>
        <taxon>Fungi</taxon>
        <taxon>Fungi incertae sedis</taxon>
        <taxon>Zoopagomycota</taxon>
        <taxon>Kickxellomycotina</taxon>
        <taxon>Kickxellomycetes</taxon>
        <taxon>Kickxellales</taxon>
        <taxon>Kickxellaceae</taxon>
        <taxon>Linderina</taxon>
    </lineage>
</organism>
<protein>
    <submittedName>
        <fullName evidence="1">Uncharacterized protein</fullName>
    </submittedName>
</protein>
<dbReference type="Proteomes" id="UP000193922">
    <property type="component" value="Unassembled WGS sequence"/>
</dbReference>
<sequence length="107" mass="11393">MESECQSQHFLRVVFGRRSENRSISSLAPVVCLLARRSTNAASKKAHRTLYSAGACLGVAVGRVACPSADVGAQQDLKHKTGIMASIGCASARGTSRRRNSGRCMRA</sequence>
<name>A0A1Y1W2U1_9FUNG</name>
<comment type="caution">
    <text evidence="1">The sequence shown here is derived from an EMBL/GenBank/DDBJ whole genome shotgun (WGS) entry which is preliminary data.</text>
</comment>
<dbReference type="RefSeq" id="XP_040741351.1">
    <property type="nucleotide sequence ID" value="XM_040891680.1"/>
</dbReference>
<proteinExistence type="predicted"/>
<accession>A0A1Y1W2U1</accession>
<dbReference type="GeneID" id="63808328"/>
<evidence type="ECO:0000313" key="2">
    <source>
        <dbReference type="Proteomes" id="UP000193922"/>
    </source>
</evidence>
<evidence type="ECO:0000313" key="1">
    <source>
        <dbReference type="EMBL" id="ORX67464.1"/>
    </source>
</evidence>